<evidence type="ECO:0000313" key="2">
    <source>
        <dbReference type="EMBL" id="PAX53805.1"/>
    </source>
</evidence>
<dbReference type="Proteomes" id="UP000218238">
    <property type="component" value="Unassembled WGS sequence"/>
</dbReference>
<feature type="compositionally biased region" description="Acidic residues" evidence="1">
    <location>
        <begin position="87"/>
        <end position="111"/>
    </location>
</feature>
<protein>
    <submittedName>
        <fullName evidence="2">Uncharacterized protein</fullName>
    </submittedName>
</protein>
<evidence type="ECO:0000256" key="1">
    <source>
        <dbReference type="SAM" id="MobiDB-lite"/>
    </source>
</evidence>
<gene>
    <name evidence="2" type="ORF">CK510_13370</name>
</gene>
<feature type="compositionally biased region" description="Basic and acidic residues" evidence="1">
    <location>
        <begin position="25"/>
        <end position="34"/>
    </location>
</feature>
<accession>A0A2A2TIP0</accession>
<dbReference type="RefSeq" id="WP_095722172.1">
    <property type="nucleotide sequence ID" value="NZ_NTFS01000130.1"/>
</dbReference>
<feature type="compositionally biased region" description="Basic and acidic residues" evidence="1">
    <location>
        <begin position="47"/>
        <end position="63"/>
    </location>
</feature>
<feature type="region of interest" description="Disordered" evidence="1">
    <location>
        <begin position="1"/>
        <end position="117"/>
    </location>
</feature>
<comment type="caution">
    <text evidence="2">The sequence shown here is derived from an EMBL/GenBank/DDBJ whole genome shotgun (WGS) entry which is preliminary data.</text>
</comment>
<reference evidence="2 3" key="1">
    <citation type="submission" date="2017-08" db="EMBL/GenBank/DDBJ databases">
        <title>Draft genome sequence of filamentous cyanobacterium Calothrix elsteri CCALA 953.</title>
        <authorList>
            <person name="Gagunashvili A.N."/>
            <person name="Elster J."/>
            <person name="Andresson O.S."/>
        </authorList>
    </citation>
    <scope>NUCLEOTIDE SEQUENCE [LARGE SCALE GENOMIC DNA]</scope>
    <source>
        <strain evidence="2 3">CCALA 953</strain>
    </source>
</reference>
<evidence type="ECO:0000313" key="3">
    <source>
        <dbReference type="Proteomes" id="UP000218238"/>
    </source>
</evidence>
<dbReference type="EMBL" id="NTFS01000130">
    <property type="protein sequence ID" value="PAX53805.1"/>
    <property type="molecule type" value="Genomic_DNA"/>
</dbReference>
<proteinExistence type="predicted"/>
<name>A0A2A2TIP0_9CYAN</name>
<dbReference type="OrthoDB" id="489122at2"/>
<dbReference type="AlphaFoldDB" id="A0A2A2TIP0"/>
<keyword evidence="3" id="KW-1185">Reference proteome</keyword>
<feature type="compositionally biased region" description="Basic and acidic residues" evidence="1">
    <location>
        <begin position="1"/>
        <end position="13"/>
    </location>
</feature>
<sequence>MVEKPIKKSDRPSNPEGESENLDAMPEKSNRDKPSLMPEASRAPRGNKREGKGRKSFDSEESKVPSNPALARPAKPKPPVAAKIEPEVEAEPVSEETEEKTEVTETSDESENSTVEA</sequence>
<organism evidence="2 3">
    <name type="scientific">Brunnivagina elsteri CCALA 953</name>
    <dbReference type="NCBI Taxonomy" id="987040"/>
    <lineage>
        <taxon>Bacteria</taxon>
        <taxon>Bacillati</taxon>
        <taxon>Cyanobacteriota</taxon>
        <taxon>Cyanophyceae</taxon>
        <taxon>Nostocales</taxon>
        <taxon>Calotrichaceae</taxon>
        <taxon>Brunnivagina</taxon>
    </lineage>
</organism>